<sequence length="228" mass="24602">NNIQFESRPSTTESAQSESHAESHIDMTMSRVAEKTPTEVDDVKFEDNQVIFEGGSLVSSRVSTATSSNISRKSSRASTSLKDQQQEKMTKVDDNDSAADTSDDNLAKSMDGNIEDSSDGLSDDEERDERCSLLGTHSREQLLGEAEDGNEASSENKPSCEEPTLTELSGDDEQTLFDISSRTNSKPPSNEASREHTALGFNSPLSSTDSSTSNMASAVNVKVDTSDD</sequence>
<feature type="compositionally biased region" description="Acidic residues" evidence="1">
    <location>
        <begin position="113"/>
        <end position="127"/>
    </location>
</feature>
<evidence type="ECO:0000313" key="2">
    <source>
        <dbReference type="EMBL" id="CAH1788646.1"/>
    </source>
</evidence>
<evidence type="ECO:0000256" key="1">
    <source>
        <dbReference type="SAM" id="MobiDB-lite"/>
    </source>
</evidence>
<feature type="compositionally biased region" description="Low complexity" evidence="1">
    <location>
        <begin position="63"/>
        <end position="80"/>
    </location>
</feature>
<dbReference type="EMBL" id="CAIIXF020000007">
    <property type="protein sequence ID" value="CAH1788646.1"/>
    <property type="molecule type" value="Genomic_DNA"/>
</dbReference>
<feature type="region of interest" description="Disordered" evidence="1">
    <location>
        <begin position="1"/>
        <end position="228"/>
    </location>
</feature>
<keyword evidence="3" id="KW-1185">Reference proteome</keyword>
<feature type="compositionally biased region" description="Basic and acidic residues" evidence="1">
    <location>
        <begin position="32"/>
        <end position="47"/>
    </location>
</feature>
<reference evidence="2" key="1">
    <citation type="submission" date="2022-03" db="EMBL/GenBank/DDBJ databases">
        <authorList>
            <person name="Martin C."/>
        </authorList>
    </citation>
    <scope>NUCLEOTIDE SEQUENCE</scope>
</reference>
<gene>
    <name evidence="2" type="ORF">OFUS_LOCUS14135</name>
</gene>
<comment type="caution">
    <text evidence="2">The sequence shown here is derived from an EMBL/GenBank/DDBJ whole genome shotgun (WGS) entry which is preliminary data.</text>
</comment>
<dbReference type="AlphaFoldDB" id="A0A8J1UKU2"/>
<name>A0A8J1UKU2_OWEFU</name>
<protein>
    <submittedName>
        <fullName evidence="2">Uncharacterized protein</fullName>
    </submittedName>
</protein>
<feature type="non-terminal residue" evidence="2">
    <location>
        <position position="228"/>
    </location>
</feature>
<dbReference type="Proteomes" id="UP000749559">
    <property type="component" value="Unassembled WGS sequence"/>
</dbReference>
<feature type="compositionally biased region" description="Polar residues" evidence="1">
    <location>
        <begin position="177"/>
        <end position="191"/>
    </location>
</feature>
<evidence type="ECO:0000313" key="3">
    <source>
        <dbReference type="Proteomes" id="UP000749559"/>
    </source>
</evidence>
<proteinExistence type="predicted"/>
<accession>A0A8J1UKU2</accession>
<feature type="compositionally biased region" description="Basic and acidic residues" evidence="1">
    <location>
        <begin position="84"/>
        <end position="94"/>
    </location>
</feature>
<organism evidence="2 3">
    <name type="scientific">Owenia fusiformis</name>
    <name type="common">Polychaete worm</name>
    <dbReference type="NCBI Taxonomy" id="6347"/>
    <lineage>
        <taxon>Eukaryota</taxon>
        <taxon>Metazoa</taxon>
        <taxon>Spiralia</taxon>
        <taxon>Lophotrochozoa</taxon>
        <taxon>Annelida</taxon>
        <taxon>Polychaeta</taxon>
        <taxon>Sedentaria</taxon>
        <taxon>Canalipalpata</taxon>
        <taxon>Sabellida</taxon>
        <taxon>Oweniida</taxon>
        <taxon>Oweniidae</taxon>
        <taxon>Owenia</taxon>
    </lineage>
</organism>
<feature type="compositionally biased region" description="Low complexity" evidence="1">
    <location>
        <begin position="202"/>
        <end position="218"/>
    </location>
</feature>
<feature type="non-terminal residue" evidence="2">
    <location>
        <position position="1"/>
    </location>
</feature>